<proteinExistence type="predicted"/>
<reference evidence="2" key="1">
    <citation type="submission" date="2023-07" db="EMBL/GenBank/DDBJ databases">
        <title>Chromosome-level genome assembly of Artemia franciscana.</title>
        <authorList>
            <person name="Jo E."/>
        </authorList>
    </citation>
    <scope>NUCLEOTIDE SEQUENCE</scope>
    <source>
        <tissue evidence="2">Whole body</tissue>
    </source>
</reference>
<name>A0AA88LDA6_ARTSF</name>
<keyword evidence="3" id="KW-1185">Reference proteome</keyword>
<evidence type="ECO:0000313" key="2">
    <source>
        <dbReference type="EMBL" id="KAK2720971.1"/>
    </source>
</evidence>
<evidence type="ECO:0000256" key="1">
    <source>
        <dbReference type="SAM" id="MobiDB-lite"/>
    </source>
</evidence>
<organism evidence="2 3">
    <name type="scientific">Artemia franciscana</name>
    <name type="common">Brine shrimp</name>
    <name type="synonym">Artemia sanfranciscana</name>
    <dbReference type="NCBI Taxonomy" id="6661"/>
    <lineage>
        <taxon>Eukaryota</taxon>
        <taxon>Metazoa</taxon>
        <taxon>Ecdysozoa</taxon>
        <taxon>Arthropoda</taxon>
        <taxon>Crustacea</taxon>
        <taxon>Branchiopoda</taxon>
        <taxon>Anostraca</taxon>
        <taxon>Artemiidae</taxon>
        <taxon>Artemia</taxon>
    </lineage>
</organism>
<feature type="compositionally biased region" description="Low complexity" evidence="1">
    <location>
        <begin position="102"/>
        <end position="114"/>
    </location>
</feature>
<comment type="caution">
    <text evidence="2">The sequence shown here is derived from an EMBL/GenBank/DDBJ whole genome shotgun (WGS) entry which is preliminary data.</text>
</comment>
<dbReference type="AlphaFoldDB" id="A0AA88LDA6"/>
<evidence type="ECO:0000313" key="3">
    <source>
        <dbReference type="Proteomes" id="UP001187531"/>
    </source>
</evidence>
<dbReference type="Proteomes" id="UP001187531">
    <property type="component" value="Unassembled WGS sequence"/>
</dbReference>
<protein>
    <submittedName>
        <fullName evidence="2">Uncharacterized protein</fullName>
    </submittedName>
</protein>
<feature type="region of interest" description="Disordered" evidence="1">
    <location>
        <begin position="99"/>
        <end position="119"/>
    </location>
</feature>
<gene>
    <name evidence="2" type="ORF">QYM36_004754</name>
</gene>
<dbReference type="EMBL" id="JAVRJZ010000007">
    <property type="protein sequence ID" value="KAK2720971.1"/>
    <property type="molecule type" value="Genomic_DNA"/>
</dbReference>
<accession>A0AA88LDA6</accession>
<sequence length="514" mass="58227">MIQEWLCNHRNQSVSSVVNPSFKSGWPRHATNQEKASDMWGNAHILNANRDTKEFNINDVNSVNTFHANNTSFRFLKNDKRIGDLDTFSEILSRRFNHSRKSSSSSSDSSISESLDGENVFDMETVEENKGVVKIRIGPQEKTPEVTFPKSLSSPTECIYLGNGLPFLASSPNSSGLHNNFSPLTDRSEKIIGSPRFDKKHPSPDYLNFSTKSNLVNEHLEINTLGGNKPETSDHKPKRYNSVISISEPNSSLSACPSHDVNRLDVPQLINPKRSENYPVCENVEDVNRESESKRSNISQFYSDVRKQRCSRKTNFDMAKSKRCGRAQRIYSDLSDEWDTPYDKSSVSDKCKINSIIGPKFLSNIAKYSEDKKRGCDYQPPKYKNGLCNSSYDDSSESYSEKDASISEWDDVLTMKKSIDQTAATNKNILIEPSRLLIPRPKIICSQVSVARERNVYNLKSNASNRRGCDVKTKLKVPDLEELNTARDEEKWKLTQLWDSCLHGKNSEMNCENG</sequence>